<name>A0ABW5QD57_9BACI</name>
<gene>
    <name evidence="3" type="ORF">ACFSW4_13185</name>
</gene>
<organism evidence="3 4">
    <name type="scientific">Piscibacillus salipiscarius</name>
    <dbReference type="NCBI Taxonomy" id="299480"/>
    <lineage>
        <taxon>Bacteria</taxon>
        <taxon>Bacillati</taxon>
        <taxon>Bacillota</taxon>
        <taxon>Bacilli</taxon>
        <taxon>Bacillales</taxon>
        <taxon>Bacillaceae</taxon>
        <taxon>Piscibacillus</taxon>
    </lineage>
</organism>
<accession>A0ABW5QD57</accession>
<dbReference type="InterPro" id="IPR013538">
    <property type="entry name" value="ASHA1/2-like_C"/>
</dbReference>
<dbReference type="SUPFAM" id="SSF55961">
    <property type="entry name" value="Bet v1-like"/>
    <property type="match status" value="1"/>
</dbReference>
<dbReference type="EMBL" id="JBHUMZ010000047">
    <property type="protein sequence ID" value="MFD2639816.1"/>
    <property type="molecule type" value="Genomic_DNA"/>
</dbReference>
<dbReference type="RefSeq" id="WP_054754677.1">
    <property type="nucleotide sequence ID" value="NZ_JBHUMZ010000047.1"/>
</dbReference>
<evidence type="ECO:0000259" key="2">
    <source>
        <dbReference type="Pfam" id="PF08327"/>
    </source>
</evidence>
<dbReference type="Pfam" id="PF08327">
    <property type="entry name" value="AHSA1"/>
    <property type="match status" value="1"/>
</dbReference>
<keyword evidence="4" id="KW-1185">Reference proteome</keyword>
<proteinExistence type="inferred from homology"/>
<reference evidence="4" key="1">
    <citation type="journal article" date="2019" name="Int. J. Syst. Evol. Microbiol.">
        <title>The Global Catalogue of Microorganisms (GCM) 10K type strain sequencing project: providing services to taxonomists for standard genome sequencing and annotation.</title>
        <authorList>
            <consortium name="The Broad Institute Genomics Platform"/>
            <consortium name="The Broad Institute Genome Sequencing Center for Infectious Disease"/>
            <person name="Wu L."/>
            <person name="Ma J."/>
        </authorList>
    </citation>
    <scope>NUCLEOTIDE SEQUENCE [LARGE SCALE GENOMIC DNA]</scope>
    <source>
        <strain evidence="4">TISTR 1571</strain>
    </source>
</reference>
<dbReference type="CDD" id="cd08894">
    <property type="entry name" value="SRPBCC_CalC_Aha1-like_1"/>
    <property type="match status" value="1"/>
</dbReference>
<comment type="caution">
    <text evidence="3">The sequence shown here is derived from an EMBL/GenBank/DDBJ whole genome shotgun (WGS) entry which is preliminary data.</text>
</comment>
<dbReference type="Gene3D" id="3.30.530.20">
    <property type="match status" value="1"/>
</dbReference>
<sequence>MKGSKNGPSDEYSKRVIVNTRIFNTSREQIFNAFSNPEHLALWWGPKNFTNTFYEFDLQPGRIWHFIMHSPDGIDYENKSVFEEIVKPERIVLRHLEPNHEFLLTITLSELNGKTELTWHMLFDSASECNKVREFVVEANEQNLDRLETQLVKMANS</sequence>
<dbReference type="Proteomes" id="UP001597452">
    <property type="component" value="Unassembled WGS sequence"/>
</dbReference>
<feature type="domain" description="Activator of Hsp90 ATPase homologue 1/2-like C-terminal" evidence="2">
    <location>
        <begin position="24"/>
        <end position="149"/>
    </location>
</feature>
<evidence type="ECO:0000256" key="1">
    <source>
        <dbReference type="ARBA" id="ARBA00006817"/>
    </source>
</evidence>
<evidence type="ECO:0000313" key="4">
    <source>
        <dbReference type="Proteomes" id="UP001597452"/>
    </source>
</evidence>
<comment type="similarity">
    <text evidence="1">Belongs to the AHA1 family.</text>
</comment>
<protein>
    <submittedName>
        <fullName evidence="3">SRPBCC family protein</fullName>
    </submittedName>
</protein>
<dbReference type="InterPro" id="IPR023393">
    <property type="entry name" value="START-like_dom_sf"/>
</dbReference>
<evidence type="ECO:0000313" key="3">
    <source>
        <dbReference type="EMBL" id="MFD2639816.1"/>
    </source>
</evidence>